<feature type="compositionally biased region" description="Polar residues" evidence="1">
    <location>
        <begin position="102"/>
        <end position="111"/>
    </location>
</feature>
<evidence type="ECO:0000313" key="2">
    <source>
        <dbReference type="EMBL" id="KAK8239945.1"/>
    </source>
</evidence>
<keyword evidence="3" id="KW-1185">Reference proteome</keyword>
<evidence type="ECO:0000313" key="3">
    <source>
        <dbReference type="Proteomes" id="UP001492380"/>
    </source>
</evidence>
<protein>
    <submittedName>
        <fullName evidence="2">Uncharacterized protein</fullName>
    </submittedName>
</protein>
<accession>A0ABR1YUT4</accession>
<proteinExistence type="predicted"/>
<feature type="region of interest" description="Disordered" evidence="1">
    <location>
        <begin position="93"/>
        <end position="112"/>
    </location>
</feature>
<sequence length="201" mass="22320">MSRPRSKSSHRSSVHASKLLGRYQTFDLPSTSARDAAPWRLPPIGNHQRDASTGEQHEYRHRTLWRDIFVVCVEYPLCDACSRPGLGISERLSRRSRPSESTGMQMVSHPSTMGILPMPCPMTWTRLSSGAPDGRMRRGFSYSPVSPYAQQTSRMAVSPPPLASANDMDGAATPFATRLRDLFGQLAERVVEFLLGGVCRD</sequence>
<dbReference type="EMBL" id="JBBWRZ010000003">
    <property type="protein sequence ID" value="KAK8239945.1"/>
    <property type="molecule type" value="Genomic_DNA"/>
</dbReference>
<reference evidence="2 3" key="1">
    <citation type="submission" date="2024-04" db="EMBL/GenBank/DDBJ databases">
        <title>Phyllosticta paracitricarpa is synonymous to the EU quarantine fungus P. citricarpa based on phylogenomic analyses.</title>
        <authorList>
            <consortium name="Lawrence Berkeley National Laboratory"/>
            <person name="Van Ingen-Buijs V.A."/>
            <person name="Van Westerhoven A.C."/>
            <person name="Haridas S."/>
            <person name="Skiadas P."/>
            <person name="Martin F."/>
            <person name="Groenewald J.Z."/>
            <person name="Crous P.W."/>
            <person name="Seidl M.F."/>
        </authorList>
    </citation>
    <scope>NUCLEOTIDE SEQUENCE [LARGE SCALE GENOMIC DNA]</scope>
    <source>
        <strain evidence="2 3">CBS 123374</strain>
    </source>
</reference>
<dbReference type="Proteomes" id="UP001492380">
    <property type="component" value="Unassembled WGS sequence"/>
</dbReference>
<gene>
    <name evidence="2" type="ORF">HDK90DRAFT_168736</name>
</gene>
<organism evidence="2 3">
    <name type="scientific">Phyllosticta capitalensis</name>
    <dbReference type="NCBI Taxonomy" id="121624"/>
    <lineage>
        <taxon>Eukaryota</taxon>
        <taxon>Fungi</taxon>
        <taxon>Dikarya</taxon>
        <taxon>Ascomycota</taxon>
        <taxon>Pezizomycotina</taxon>
        <taxon>Dothideomycetes</taxon>
        <taxon>Dothideomycetes incertae sedis</taxon>
        <taxon>Botryosphaeriales</taxon>
        <taxon>Phyllostictaceae</taxon>
        <taxon>Phyllosticta</taxon>
    </lineage>
</organism>
<name>A0ABR1YUT4_9PEZI</name>
<evidence type="ECO:0000256" key="1">
    <source>
        <dbReference type="SAM" id="MobiDB-lite"/>
    </source>
</evidence>
<comment type="caution">
    <text evidence="2">The sequence shown here is derived from an EMBL/GenBank/DDBJ whole genome shotgun (WGS) entry which is preliminary data.</text>
</comment>